<dbReference type="PANTHER" id="PTHR40641:SF2">
    <property type="entry name" value="INVOLUCRIN REPEAT PROTEIN"/>
    <property type="match status" value="1"/>
</dbReference>
<evidence type="ECO:0000313" key="2">
    <source>
        <dbReference type="EMBL" id="QRC94935.1"/>
    </source>
</evidence>
<feature type="compositionally biased region" description="Basic residues" evidence="1">
    <location>
        <begin position="2107"/>
        <end position="2117"/>
    </location>
</feature>
<feature type="compositionally biased region" description="Basic residues" evidence="1">
    <location>
        <begin position="1517"/>
        <end position="1526"/>
    </location>
</feature>
<organism evidence="2 3">
    <name type="scientific">Phaeosphaeria nodorum (strain SN15 / ATCC MYA-4574 / FGSC 10173)</name>
    <name type="common">Glume blotch fungus</name>
    <name type="synonym">Parastagonospora nodorum</name>
    <dbReference type="NCBI Taxonomy" id="321614"/>
    <lineage>
        <taxon>Eukaryota</taxon>
        <taxon>Fungi</taxon>
        <taxon>Dikarya</taxon>
        <taxon>Ascomycota</taxon>
        <taxon>Pezizomycotina</taxon>
        <taxon>Dothideomycetes</taxon>
        <taxon>Pleosporomycetidae</taxon>
        <taxon>Pleosporales</taxon>
        <taxon>Pleosporineae</taxon>
        <taxon>Phaeosphaeriaceae</taxon>
        <taxon>Parastagonospora</taxon>
    </lineage>
</organism>
<feature type="compositionally biased region" description="Polar residues" evidence="1">
    <location>
        <begin position="2666"/>
        <end position="2681"/>
    </location>
</feature>
<feature type="compositionally biased region" description="Basic and acidic residues" evidence="1">
    <location>
        <begin position="337"/>
        <end position="351"/>
    </location>
</feature>
<feature type="region of interest" description="Disordered" evidence="1">
    <location>
        <begin position="1491"/>
        <end position="1864"/>
    </location>
</feature>
<keyword evidence="3" id="KW-1185">Reference proteome</keyword>
<feature type="region of interest" description="Disordered" evidence="1">
    <location>
        <begin position="191"/>
        <end position="416"/>
    </location>
</feature>
<feature type="compositionally biased region" description="Basic residues" evidence="1">
    <location>
        <begin position="1639"/>
        <end position="1650"/>
    </location>
</feature>
<feature type="compositionally biased region" description="Basic residues" evidence="1">
    <location>
        <begin position="262"/>
        <end position="274"/>
    </location>
</feature>
<feature type="region of interest" description="Disordered" evidence="1">
    <location>
        <begin position="466"/>
        <end position="527"/>
    </location>
</feature>
<feature type="compositionally biased region" description="Polar residues" evidence="1">
    <location>
        <begin position="3181"/>
        <end position="3202"/>
    </location>
</feature>
<feature type="region of interest" description="Disordered" evidence="1">
    <location>
        <begin position="2869"/>
        <end position="3232"/>
    </location>
</feature>
<feature type="compositionally biased region" description="Polar residues" evidence="1">
    <location>
        <begin position="1005"/>
        <end position="1031"/>
    </location>
</feature>
<feature type="compositionally biased region" description="Polar residues" evidence="1">
    <location>
        <begin position="642"/>
        <end position="654"/>
    </location>
</feature>
<feature type="compositionally biased region" description="Basic and acidic residues" evidence="1">
    <location>
        <begin position="815"/>
        <end position="824"/>
    </location>
</feature>
<sequence length="3840" mass="417828">MENKLDVDVEKQEEPVVEAVDEEKTKKTKTDKKGKKRASVVEDPLPEASSAVDVADTTPIEPSGNEQVRSVAEVATLDPEVVVIEQPIAQVDTTEAQLHDQQPVEEVKAAPEEKTTTMPSEPEQKKVKKHKLAALFEQKAAEDKPILPRKRTPLAKSTPETIATEPTGESSKEVKVDELVATAQLESVVSIDNTAKPNEEIALPKDIVEPGASAPTISEVVMDKPLEPSERALDPVDEQSKEPTPVSTEPVLDPESSAAAKKDKKKAKKDKKKSGTATPVEAVPDVPDAAEEPLTSNTEETSLEAAPLVDKNVPVKAEEKSQEISEVIPAQPIVTDTPRDISADLSQEKSIEVGTPSEPSTAVDDEVIATPSKKDKKKNKKAKKQSGTATPADETLPEAQPEKVEEPPVQAPEQIVDQPAVIKAAPVVEEAPALVKENIKPSASDKTIAISQEEASAVVVDRVADIPSQQEEEVQQPTASVPEEAVGPIADTDVKLSKKDKKKAKKSKKSSGIDTPMVEDVPEVEQKVEEPAMGQVEAVIPSQVMEAEPVVEQTNEALAETIPTALGKAIETPPCDEAPTVETEVATDAPEHAPATDMPVQPAEEDWSYTAPKKDEKKGKKAKKAEDVATIVEPISELPSKTAETIESTATPEKTIQDDVEAQPLQVTETDAVKAEDTNEQNLESERALDIAETDITEVAPLPAPELPAEAPIEEEAPTPSSKKDKKKAKKAKKASGAATPVTEEVAIVQPEQVQEHTADNADSVTEPIEEVPAAISRKELVVEQPREVEQESISPVVAVPAPLIDEPALPSSATKEEAQKSEEAFAEATVAEDGPAIPADITQELTIATTDANKSLVDEPPVAVTQEGFVATDTRGVERPAQDSAPTVEVEPLDKGLTPEASKKKSKKKAKKSGTATPINEDVPASEPELSRDLGIQPEPATNVKDDIMEDVQPSTAQTQPILEEQSRIEQRDTPVVSHLTDLVTTIDEQAPAPTPKKTKKKSNMSGTATPTIDDTVVPQQETTQESQDTPMLVESVDTTTSEPRYDVEVTRDVEIQEADISHATVEPELQPDPTPHLEEDIAPTSSKKSKKKAKKSDTSASIAKGVPQVAPEDVPPPVEEPIATNRDVQESTVQALDVPDAKDDTPATIEPVLAPEPELEAPIDVKAEDNGLAVSEDLAIAPELVTEDTTSTPSKKKKKNKGKKSEPQTPAIELSDPMATETRTVSEDVQQAPGSEVAEVGFQAPVPEPLVLADKVPSETRGEVIVEEKPVLTRKLSKKEKKARKSSIAMDVEAEPIAEREVPTESMVEGAQAPEIELMITEEPRQVPIIAEPEVPALTAEPIHPVEHAEKTVPTADSPVAAPMQDQISTEITQGETASTPVKGNKAKKDKKSKKQSLSLDNAEAGDVAESSPNEQARDDAKSLIEPSQETAVVRDLDSLLAASNEVTDPPALELSEAVEALLPQVLGNIEQVPERQATLDEPEIYLQPRAEENSESMPTVDIEPIEVTEVPSRKASKKTKKGKKNNDVPSEQQQPEAMVVAEPTVESIPEDLPSTAEQLDVPAPSKSSSQELQLTSTTIDLPTSDVTTEPHSQLIEPENEPLPATVETVNEATTSAQPLEDPMSIVDQTEVTTPSKKSKKDKKKGKKSSLTSGITTPIEVVSEPSVAPSEITATETAESTVLHEQLRDARPIEPEAIVREGPSDTQPPQEVTSAPAVATIQDTPLPAREIAQEQERQTIEADELSLSRSASKKGKKKGKKAQNVPSELDNEIATTENEVLPVTAQESPKEEVEVLPIITEARREAERSPPPPSFQTTQADSESTREIVEPALDQVTQVKERQDEKEELSQPPTISSPDLKAVQDDVAEFKLRSEALDQALATQEQLDEPTSSDPTSFSDVVGKLSKKDKKKGKKAKGASLDTEPTTPAAEPEAVVETKEIVEEPRMAEIPSRKLSKKDKKKAKQSVSEVEEVAKTLPEQVVPVIETQQPLIDQSREEAKIFTETTTAEPAIQPDAPVVPVEQTQPTSLEEPVYPSEEAATMKKEASRVNDTLTREIETIVPLARTETQHTDLAASVIKAPEAQPDVPPEAESIAEGERPSVSRKLSKKDKKKDKKSASIDESTKTEQIPEVAAENVLRTEELPIESQQPDVMNQEIPVVDVKATEKEAADTMHMPVEDTSVLQQSAVESAADPEPTPAVAPEIAAEDESALPSKKSKKEKRKSKPTAESDVLPDISRAPVEGHLSQQVVEVAEPEIEPASKPEKEEKRKTKKTTPAFEAESTAPLGTERKPELPKEAVSERTETVTAPARVVDDQSTRVALIRDAEPSSSTTSLDTAEAPTLAKKPSRAQKLAALFEQGASQEGSSGQRELRKGTTGSVKDLAKQYETQSRSVTPIQLPTSEKRTVSRVTSDARLGSRSPKKDIDFAGTVAAGLKISGFDDTYVVNDSTFHKSTSPHGTHDITTDDDVAAALNSAGASKFASQGWTTPTSSPKLRPTKESESSTLPPIEVAIAATDDISFDPLDVLNDPTFSKSNTSPRALEEADPDELGSKLKMNKKSSGKKKRTSLPESPAEAVPTTLSNEPTGGVSRSVEPQSLDAQSKELPTEHDSAWPFEPKKDKKVKKDKKQASRTQDSVEYAVGETPAVEALTREPPVVETLAVDSTASESKLANPLSQAPINVAPVDQGVPKEQAPKRATGKEFDEYPFPQVPIPRDAGSRDIEKSPMVGRKETEEVEELAGSSKKKEKKSRKGKEKSEPRSEMQEVQHHNSSVDRTQDLATETHKRRSHPVTFEEDQPYEKRTHLREATPELRQATSTKTEDSASNERSSRRKTSALDVEPRDRGLSPSAEPTWSFAGVRDSAVEVDELPVQARPAPFQESTRDSGYHDAGHSPVMPGEPVHQETTSSREKKRRSKEPKTPRERAIRNSQDVENSPTLPEYPASAGATTPSPQEYATKERTSYLFDSSPSTRAYGTSPTVETVTPAHESRRAVPSTTKEMGETTRPSKSKKPHAGSRDEQVSPTKEIEHKEPYQSIFGDPKEKSTGQSSSLVTPLSKHGRTPSNNQLHTITETSPPDDSPLHKKGRAINDVGAPDRGTKSARRTESPKPFSERLKSPPPVTPTPLSRRGVPAASDSTGRASASIESPWSQVHDNVDRTMTLSPARRMPRSSPSYDPIKQQMSEQRSASALSQRSMSNISKFRSPDQEQRPLSSASNRSTQSLRRVDRSASGDLRAVSRLGEASAQDANETDPNLSGLALATGAVAAIAGIADASKYDPVRGTGKGRRASMAAETFEAWGEVPRSPMSPSRPTRPPSVRKRQSMQLIDLQTQLDELAAQNSSLENAKARAEETLQATYHQRQIDEQLVAEAAEARDREIHQRDIDIAQLKDTLQRLQEEIARLRELNDTLTEANRNLANDTNERYAQLQSEGQLVHQQWQTTQRELEQLRTQHQQLTRGVEDAVRDEIGIALDERNAEIDRLNTDLTEAKEQIKTLQKQILSAKKPSESFLTIRDEDYFDSACQQLCQHVQQWVLRFSKFSDTRPCKLSSEIAADTRLDTATRQKIDTRLDNAILDGSDVDSLLADRVKRRDVFMSVVMTMIWEYVFTRYLFGMDREQRQKLKSLEKTLSEVGPPRAVAQWRAITLTLLSKREAFIQQRAQDTEAVVHEIYSTLSTLLSPPSHLQRQIQESLRNVMRLAVELSIEMRTQRAEYIMLPPLQPEYDTNGDLVAKVTFNASLMNERSGRETSNDELEGRGAIVKIVLFPLVVKKGDDFGEGEDEIVVCPAQVLVQRPRDKKVVRMLSGAMSIDRPDSRASRMTSVVPESSIMDYETGSGNVI</sequence>
<feature type="compositionally biased region" description="Basic residues" evidence="1">
    <location>
        <begin position="2217"/>
        <end position="2227"/>
    </location>
</feature>
<evidence type="ECO:0000313" key="3">
    <source>
        <dbReference type="Proteomes" id="UP000663193"/>
    </source>
</evidence>
<feature type="compositionally biased region" description="Low complexity" evidence="1">
    <location>
        <begin position="1100"/>
        <end position="1114"/>
    </location>
</feature>
<feature type="compositionally biased region" description="Polar residues" evidence="1">
    <location>
        <begin position="2483"/>
        <end position="2495"/>
    </location>
</feature>
<feature type="compositionally biased region" description="Polar residues" evidence="1">
    <location>
        <begin position="1706"/>
        <end position="1715"/>
    </location>
</feature>
<feature type="compositionally biased region" description="Polar residues" evidence="1">
    <location>
        <begin position="1368"/>
        <end position="1384"/>
    </location>
</feature>
<feature type="compositionally biased region" description="Basic and acidic residues" evidence="1">
    <location>
        <begin position="1938"/>
        <end position="1949"/>
    </location>
</feature>
<feature type="compositionally biased region" description="Basic and acidic residues" evidence="1">
    <location>
        <begin position="2118"/>
        <end position="2127"/>
    </location>
</feature>
<dbReference type="PANTHER" id="PTHR40641">
    <property type="entry name" value="INVOLUCRIN REPEAT PROTEIN (AFU_ORTHOLOGUE AFUA_2G08060)"/>
    <property type="match status" value="1"/>
</dbReference>
<feature type="compositionally biased region" description="Basic and acidic residues" evidence="1">
    <location>
        <begin position="105"/>
        <end position="115"/>
    </location>
</feature>
<feature type="region of interest" description="Disordered" evidence="1">
    <location>
        <begin position="2009"/>
        <end position="2426"/>
    </location>
</feature>
<feature type="compositionally biased region" description="Basic residues" evidence="1">
    <location>
        <begin position="26"/>
        <end position="38"/>
    </location>
</feature>
<feature type="compositionally biased region" description="Low complexity" evidence="1">
    <location>
        <begin position="1568"/>
        <end position="1581"/>
    </location>
</feature>
<dbReference type="VEuPathDB" id="FungiDB:JI435_026820"/>
<feature type="compositionally biased region" description="Polar residues" evidence="1">
    <location>
        <begin position="3211"/>
        <end position="3224"/>
    </location>
</feature>
<feature type="compositionally biased region" description="Basic and acidic residues" evidence="1">
    <location>
        <begin position="1"/>
        <end position="14"/>
    </location>
</feature>
<feature type="region of interest" description="Disordered" evidence="1">
    <location>
        <begin position="590"/>
        <end position="767"/>
    </location>
</feature>
<evidence type="ECO:0000256" key="1">
    <source>
        <dbReference type="SAM" id="MobiDB-lite"/>
    </source>
</evidence>
<feature type="compositionally biased region" description="Basic and acidic residues" evidence="1">
    <location>
        <begin position="197"/>
        <end position="208"/>
    </location>
</feature>
<feature type="compositionally biased region" description="Basic and acidic residues" evidence="1">
    <location>
        <begin position="2042"/>
        <end position="2060"/>
    </location>
</feature>
<feature type="region of interest" description="Disordered" evidence="1">
    <location>
        <begin position="853"/>
        <end position="1162"/>
    </location>
</feature>
<feature type="compositionally biased region" description="Polar residues" evidence="1">
    <location>
        <begin position="3136"/>
        <end position="3163"/>
    </location>
</feature>
<feature type="compositionally biased region" description="Low complexity" evidence="1">
    <location>
        <begin position="1920"/>
        <end position="1937"/>
    </location>
</feature>
<feature type="compositionally biased region" description="Basic and acidic residues" evidence="1">
    <location>
        <begin position="1045"/>
        <end position="1056"/>
    </location>
</feature>
<feature type="compositionally biased region" description="Basic and acidic residues" evidence="1">
    <location>
        <begin position="3017"/>
        <end position="3034"/>
    </location>
</feature>
<feature type="compositionally biased region" description="Basic residues" evidence="1">
    <location>
        <begin position="2557"/>
        <end position="2569"/>
    </location>
</feature>
<feature type="compositionally biased region" description="Basic and acidic residues" evidence="1">
    <location>
        <begin position="2757"/>
        <end position="2785"/>
    </location>
</feature>
<name>A0A7U2HWW9_PHANO</name>
<feature type="region of interest" description="Disordered" evidence="1">
    <location>
        <begin position="1"/>
        <end position="69"/>
    </location>
</feature>
<feature type="compositionally biased region" description="Basic residues" evidence="1">
    <location>
        <begin position="1753"/>
        <end position="1763"/>
    </location>
</feature>
<feature type="compositionally biased region" description="Polar residues" evidence="1">
    <location>
        <begin position="1883"/>
        <end position="1901"/>
    </location>
</feature>
<feature type="region of interest" description="Disordered" evidence="1">
    <location>
        <begin position="2480"/>
        <end position="2654"/>
    </location>
</feature>
<feature type="compositionally biased region" description="Basic and acidic residues" evidence="1">
    <location>
        <begin position="2883"/>
        <end position="2893"/>
    </location>
</feature>
<feature type="compositionally biased region" description="Basic residues" evidence="1">
    <location>
        <begin position="1907"/>
        <end position="1919"/>
    </location>
</feature>
<feature type="compositionally biased region" description="Basic and acidic residues" evidence="1">
    <location>
        <begin position="2919"/>
        <end position="2928"/>
    </location>
</feature>
<feature type="region of interest" description="Disordered" evidence="1">
    <location>
        <begin position="808"/>
        <end position="838"/>
    </location>
</feature>
<feature type="compositionally biased region" description="Basic and acidic residues" evidence="1">
    <location>
        <begin position="2290"/>
        <end position="2306"/>
    </location>
</feature>
<accession>A0A7U2HWW9</accession>
<feature type="compositionally biased region" description="Basic and acidic residues" evidence="1">
    <location>
        <begin position="1733"/>
        <end position="1742"/>
    </location>
</feature>
<feature type="compositionally biased region" description="Basic residues" evidence="1">
    <location>
        <begin position="2745"/>
        <end position="2756"/>
    </location>
</feature>
<feature type="region of interest" description="Disordered" evidence="1">
    <location>
        <begin position="1883"/>
        <end position="1964"/>
    </location>
</feature>
<feature type="compositionally biased region" description="Basic and acidic residues" evidence="1">
    <location>
        <begin position="1841"/>
        <end position="1851"/>
    </location>
</feature>
<feature type="region of interest" description="Disordered" evidence="1">
    <location>
        <begin position="1332"/>
        <end position="1433"/>
    </location>
</feature>
<feature type="compositionally biased region" description="Basic and acidic residues" evidence="1">
    <location>
        <begin position="3098"/>
        <end position="3117"/>
    </location>
</feature>
<feature type="compositionally biased region" description="Basic and acidic residues" evidence="1">
    <location>
        <begin position="2261"/>
        <end position="2271"/>
    </location>
</feature>
<gene>
    <name evidence="2" type="ORF">JI435_026820</name>
</gene>
<feature type="compositionally biased region" description="Basic and acidic residues" evidence="1">
    <location>
        <begin position="2695"/>
        <end position="2706"/>
    </location>
</feature>
<feature type="compositionally biased region" description="Basic and acidic residues" evidence="1">
    <location>
        <begin position="1687"/>
        <end position="1705"/>
    </location>
</feature>
<feature type="compositionally biased region" description="Polar residues" evidence="1">
    <location>
        <begin position="1582"/>
        <end position="1594"/>
    </location>
</feature>
<dbReference type="InterPro" id="IPR053268">
    <property type="entry name" value="Woronin_anchor"/>
</dbReference>
<feature type="compositionally biased region" description="Basic and acidic residues" evidence="1">
    <location>
        <begin position="2800"/>
        <end position="2812"/>
    </location>
</feature>
<feature type="compositionally biased region" description="Basic and acidic residues" evidence="1">
    <location>
        <begin position="2719"/>
        <end position="2735"/>
    </location>
</feature>
<feature type="region of interest" description="Disordered" evidence="1">
    <location>
        <begin position="2666"/>
        <end position="2857"/>
    </location>
</feature>
<feature type="compositionally biased region" description="Polar residues" evidence="1">
    <location>
        <begin position="2389"/>
        <end position="2403"/>
    </location>
</feature>
<feature type="compositionally biased region" description="Basic residues" evidence="1">
    <location>
        <begin position="1387"/>
        <end position="1397"/>
    </location>
</feature>
<feature type="compositionally biased region" description="Basic and acidic residues" evidence="1">
    <location>
        <begin position="2603"/>
        <end position="2621"/>
    </location>
</feature>
<dbReference type="Proteomes" id="UP000663193">
    <property type="component" value="Chromosome 5"/>
</dbReference>
<feature type="compositionally biased region" description="Polar residues" evidence="1">
    <location>
        <begin position="3063"/>
        <end position="3078"/>
    </location>
</feature>
<feature type="compositionally biased region" description="Basic and acidic residues" evidence="1">
    <location>
        <begin position="221"/>
        <end position="241"/>
    </location>
</feature>
<feature type="compositionally biased region" description="Basic residues" evidence="1">
    <location>
        <begin position="724"/>
        <end position="734"/>
    </location>
</feature>
<feature type="compositionally biased region" description="Basic residues" evidence="1">
    <location>
        <begin position="498"/>
        <end position="509"/>
    </location>
</feature>
<feature type="compositionally biased region" description="Polar residues" evidence="1">
    <location>
        <begin position="2362"/>
        <end position="2371"/>
    </location>
</feature>
<feature type="compositionally biased region" description="Basic and acidic residues" evidence="1">
    <location>
        <begin position="2314"/>
        <end position="2329"/>
    </location>
</feature>
<feature type="compositionally biased region" description="Polar residues" evidence="1">
    <location>
        <begin position="1223"/>
        <end position="1235"/>
    </location>
</feature>
<dbReference type="OrthoDB" id="5365701at2759"/>
<feature type="region of interest" description="Disordered" evidence="1">
    <location>
        <begin position="3301"/>
        <end position="3323"/>
    </location>
</feature>
<feature type="region of interest" description="Disordered" evidence="1">
    <location>
        <begin position="93"/>
        <end position="175"/>
    </location>
</feature>
<feature type="compositionally biased region" description="Low complexity" evidence="1">
    <location>
        <begin position="3164"/>
        <end position="3175"/>
    </location>
</feature>
<feature type="region of interest" description="Disordered" evidence="1">
    <location>
        <begin position="1179"/>
        <end position="1243"/>
    </location>
</feature>
<feature type="compositionally biased region" description="Polar residues" evidence="1">
    <location>
        <begin position="2929"/>
        <end position="2939"/>
    </location>
</feature>
<feature type="compositionally biased region" description="Low complexity" evidence="1">
    <location>
        <begin position="1672"/>
        <end position="1683"/>
    </location>
</feature>
<feature type="compositionally biased region" description="Polar residues" evidence="1">
    <location>
        <begin position="2966"/>
        <end position="2984"/>
    </location>
</feature>
<reference evidence="3" key="1">
    <citation type="journal article" date="2021" name="BMC Genomics">
        <title>Chromosome-level genome assembly and manually-curated proteome of model necrotroph Parastagonospora nodorum Sn15 reveals a genome-wide trove of candidate effector homologs, and redundancy of virulence-related functions within an accessory chromosome.</title>
        <authorList>
            <person name="Bertazzoni S."/>
            <person name="Jones D.A.B."/>
            <person name="Phan H.T."/>
            <person name="Tan K.-C."/>
            <person name="Hane J.K."/>
        </authorList>
    </citation>
    <scope>NUCLEOTIDE SEQUENCE [LARGE SCALE GENOMIC DNA]</scope>
    <source>
        <strain evidence="3">SN15 / ATCC MYA-4574 / FGSC 10173)</strain>
    </source>
</reference>
<feature type="compositionally biased region" description="Low complexity" evidence="1">
    <location>
        <begin position="1152"/>
        <end position="1162"/>
    </location>
</feature>
<feature type="compositionally biased region" description="Polar residues" evidence="1">
    <location>
        <begin position="1610"/>
        <end position="1620"/>
    </location>
</feature>
<protein>
    <submittedName>
        <fullName evidence="2">Uncharacterized protein</fullName>
    </submittedName>
</protein>
<proteinExistence type="predicted"/>
<feature type="compositionally biased region" description="Basic residues" evidence="1">
    <location>
        <begin position="374"/>
        <end position="384"/>
    </location>
</feature>
<feature type="compositionally biased region" description="Polar residues" evidence="1">
    <location>
        <begin position="2532"/>
        <end position="2541"/>
    </location>
</feature>
<dbReference type="EMBL" id="CP069027">
    <property type="protein sequence ID" value="QRC94935.1"/>
    <property type="molecule type" value="Genomic_DNA"/>
</dbReference>